<protein>
    <submittedName>
        <fullName evidence="2">Phosphohydrolase</fullName>
    </submittedName>
</protein>
<dbReference type="InterPro" id="IPR012349">
    <property type="entry name" value="Split_barrel_FMN-bd"/>
</dbReference>
<dbReference type="GO" id="GO:0016787">
    <property type="term" value="F:hydrolase activity"/>
    <property type="evidence" value="ECO:0007669"/>
    <property type="project" value="UniProtKB-KW"/>
</dbReference>
<dbReference type="PANTHER" id="PTHR42815">
    <property type="entry name" value="FAD-BINDING, PUTATIVE (AFU_ORTHOLOGUE AFUA_6G07600)-RELATED"/>
    <property type="match status" value="1"/>
</dbReference>
<dbReference type="Gene3D" id="2.30.110.10">
    <property type="entry name" value="Electron Transport, Fmn-binding Protein, Chain A"/>
    <property type="match status" value="1"/>
</dbReference>
<evidence type="ECO:0000259" key="1">
    <source>
        <dbReference type="Pfam" id="PF01243"/>
    </source>
</evidence>
<dbReference type="InterPro" id="IPR011576">
    <property type="entry name" value="Pyridox_Oxase_N"/>
</dbReference>
<organism evidence="2 3">
    <name type="scientific">Halobacillus faecis</name>
    <dbReference type="NCBI Taxonomy" id="360184"/>
    <lineage>
        <taxon>Bacteria</taxon>
        <taxon>Bacillati</taxon>
        <taxon>Bacillota</taxon>
        <taxon>Bacilli</taxon>
        <taxon>Bacillales</taxon>
        <taxon>Bacillaceae</taxon>
        <taxon>Halobacillus</taxon>
    </lineage>
</organism>
<accession>A0A511WMJ3</accession>
<evidence type="ECO:0000313" key="3">
    <source>
        <dbReference type="Proteomes" id="UP000321886"/>
    </source>
</evidence>
<comment type="caution">
    <text evidence="2">The sequence shown here is derived from an EMBL/GenBank/DDBJ whole genome shotgun (WGS) entry which is preliminary data.</text>
</comment>
<dbReference type="Pfam" id="PF01243">
    <property type="entry name" value="PNPOx_N"/>
    <property type="match status" value="1"/>
</dbReference>
<reference evidence="2 3" key="1">
    <citation type="submission" date="2019-07" db="EMBL/GenBank/DDBJ databases">
        <title>Whole genome shotgun sequence of Halobacillus faecis NBRC 103569.</title>
        <authorList>
            <person name="Hosoyama A."/>
            <person name="Uohara A."/>
            <person name="Ohji S."/>
            <person name="Ichikawa N."/>
        </authorList>
    </citation>
    <scope>NUCLEOTIDE SEQUENCE [LARGE SCALE GENOMIC DNA]</scope>
    <source>
        <strain evidence="2 3">NBRC 103569</strain>
    </source>
</reference>
<dbReference type="Proteomes" id="UP000321886">
    <property type="component" value="Unassembled WGS sequence"/>
</dbReference>
<dbReference type="NCBIfam" id="TIGR04025">
    <property type="entry name" value="PPOX_FMN_DR2398"/>
    <property type="match status" value="1"/>
</dbReference>
<name>A0A511WMJ3_9BACI</name>
<evidence type="ECO:0000313" key="2">
    <source>
        <dbReference type="EMBL" id="GEN52356.1"/>
    </source>
</evidence>
<dbReference type="SUPFAM" id="SSF50475">
    <property type="entry name" value="FMN-binding split barrel"/>
    <property type="match status" value="1"/>
</dbReference>
<dbReference type="EMBL" id="BJYD01000004">
    <property type="protein sequence ID" value="GEN52356.1"/>
    <property type="molecule type" value="Genomic_DNA"/>
</dbReference>
<dbReference type="RefSeq" id="WP_246139259.1">
    <property type="nucleotide sequence ID" value="NZ_BJYD01000004.1"/>
</dbReference>
<keyword evidence="2" id="KW-0378">Hydrolase</keyword>
<gene>
    <name evidence="2" type="ORF">HFA01_06180</name>
</gene>
<sequence length="207" mass="23422">MFQHVIKNEEELRAIIGEPSDLVKNKVIHHLDANCKQYIKQSPFLTLSTSDADGNCDVSPRGDEKGFVHILNESTLMIPERPGNKRVDSMRNLLSNPHAALIFFIPGMEETLRVNGRACIIADEDLLEKMAHKGKVPTLGIAVEVEECFLHCAKAFKRSGLWDPGTWLEKEERPSAAKMLADHAKLPDMDEEAVTKRLNESYRKRLY</sequence>
<proteinExistence type="predicted"/>
<keyword evidence="3" id="KW-1185">Reference proteome</keyword>
<feature type="domain" description="Pyridoxamine 5'-phosphate oxidase N-terminal" evidence="1">
    <location>
        <begin position="32"/>
        <end position="152"/>
    </location>
</feature>
<dbReference type="InterPro" id="IPR024029">
    <property type="entry name" value="Pyridox_Oxase_FMN-dep"/>
</dbReference>
<dbReference type="PANTHER" id="PTHR42815:SF2">
    <property type="entry name" value="FAD-BINDING, PUTATIVE (AFU_ORTHOLOGUE AFUA_6G07600)-RELATED"/>
    <property type="match status" value="1"/>
</dbReference>
<dbReference type="AlphaFoldDB" id="A0A511WMJ3"/>